<feature type="transmembrane region" description="Helical" evidence="6">
    <location>
        <begin position="74"/>
        <end position="93"/>
    </location>
</feature>
<evidence type="ECO:0000256" key="6">
    <source>
        <dbReference type="SAM" id="Phobius"/>
    </source>
</evidence>
<evidence type="ECO:0000256" key="5">
    <source>
        <dbReference type="ARBA" id="ARBA00023136"/>
    </source>
</evidence>
<gene>
    <name evidence="9" type="ORF">DLM65_04260</name>
    <name evidence="8" type="ORF">JF886_13340</name>
</gene>
<comment type="caution">
    <text evidence="9">The sequence shown here is derived from an EMBL/GenBank/DDBJ whole genome shotgun (WGS) entry which is preliminary data.</text>
</comment>
<organism evidence="9 10">
    <name type="scientific">Candidatus Aeolococcus gillhamiae</name>
    <dbReference type="NCBI Taxonomy" id="3127015"/>
    <lineage>
        <taxon>Bacteria</taxon>
        <taxon>Bacillati</taxon>
        <taxon>Candidatus Dormiibacterota</taxon>
        <taxon>Candidatus Dormibacteria</taxon>
        <taxon>Candidatus Aeolococcales</taxon>
        <taxon>Candidatus Aeolococcaceae</taxon>
        <taxon>Candidatus Aeolococcus</taxon>
    </lineage>
</organism>
<dbReference type="Pfam" id="PF03176">
    <property type="entry name" value="MMPL"/>
    <property type="match status" value="2"/>
</dbReference>
<feature type="transmembrane region" description="Helical" evidence="6">
    <location>
        <begin position="127"/>
        <end position="152"/>
    </location>
</feature>
<keyword evidence="4 6" id="KW-1133">Transmembrane helix</keyword>
<dbReference type="EMBL" id="QHBU01000079">
    <property type="protein sequence ID" value="PZR82193.1"/>
    <property type="molecule type" value="Genomic_DNA"/>
</dbReference>
<feature type="transmembrane region" description="Helical" evidence="6">
    <location>
        <begin position="523"/>
        <end position="541"/>
    </location>
</feature>
<feature type="transmembrane region" description="Helical" evidence="6">
    <location>
        <begin position="208"/>
        <end position="229"/>
    </location>
</feature>
<dbReference type="PANTHER" id="PTHR33406">
    <property type="entry name" value="MEMBRANE PROTEIN MJ1562-RELATED"/>
    <property type="match status" value="1"/>
</dbReference>
<evidence type="ECO:0000256" key="4">
    <source>
        <dbReference type="ARBA" id="ARBA00022989"/>
    </source>
</evidence>
<feature type="transmembrane region" description="Helical" evidence="6">
    <location>
        <begin position="259"/>
        <end position="279"/>
    </location>
</feature>
<evidence type="ECO:0000259" key="7">
    <source>
        <dbReference type="PROSITE" id="PS50156"/>
    </source>
</evidence>
<name>A0A2W5ZA74_9BACT</name>
<evidence type="ECO:0000256" key="1">
    <source>
        <dbReference type="ARBA" id="ARBA00004651"/>
    </source>
</evidence>
<reference evidence="9" key="2">
    <citation type="submission" date="2018-05" db="EMBL/GenBank/DDBJ databases">
        <authorList>
            <person name="Ferrari B."/>
        </authorList>
    </citation>
    <scope>NUCLEOTIDE SEQUENCE</scope>
    <source>
        <strain evidence="9">RRmetagenome_bin12</strain>
    </source>
</reference>
<feature type="transmembrane region" description="Helical" evidence="6">
    <location>
        <begin position="100"/>
        <end position="121"/>
    </location>
</feature>
<reference evidence="8 11" key="3">
    <citation type="submission" date="2020-10" db="EMBL/GenBank/DDBJ databases">
        <title>Ca. Dormibacterota MAGs.</title>
        <authorList>
            <person name="Montgomery K."/>
        </authorList>
    </citation>
    <scope>NUCLEOTIDE SEQUENCE [LARGE SCALE GENOMIC DNA]</scope>
    <source>
        <strain evidence="8">SC8812_S17_18</strain>
    </source>
</reference>
<reference evidence="9 10" key="1">
    <citation type="journal article" date="2017" name="Nature">
        <title>Atmospheric trace gases support primary production in Antarctic desert surface soil.</title>
        <authorList>
            <person name="Ji M."/>
            <person name="Greening C."/>
            <person name="Vanwonterghem I."/>
            <person name="Carere C.R."/>
            <person name="Bay S.K."/>
            <person name="Steen J.A."/>
            <person name="Montgomery K."/>
            <person name="Lines T."/>
            <person name="Beardall J."/>
            <person name="van Dorst J."/>
            <person name="Snape I."/>
            <person name="Stott M.B."/>
            <person name="Hugenholtz P."/>
            <person name="Ferrari B.C."/>
        </authorList>
    </citation>
    <scope>NUCLEOTIDE SEQUENCE [LARGE SCALE GENOMIC DNA]</scope>
    <source>
        <strain evidence="9">RRmetagenome_bin12</strain>
    </source>
</reference>
<evidence type="ECO:0000313" key="10">
    <source>
        <dbReference type="Proteomes" id="UP000248724"/>
    </source>
</evidence>
<sequence length="600" mass="63108">MIGHAQTGDGAFLTKDGRTEYSYAFDPRQKGFIAPNQALLEHAIAVNAPTGTTGYVTGLDPLAQTTGSSSGPGVLLETILGGLGALAVLVFVFASLLALIPLAIAVVAILTTFLVLLGVTYVADISFIVQFLVSLIGLGVAIDYSLLIVTRWREERGHGRSNHEAVLAAMDTAGRAVVFSGLTVAIGLLALVVIPVPFLRSIGFGGMLIPLVSVAVAMTLLPAILASIGPRVDWPRIRKESRASPFWTRWGRLIVRRRVVAAVSAAVILVGLAIPYVSLQIGQASSNSLATTGPAVDGLHALDAAGVPRGALTPMIVLTMSGGQTAVVQRLRGVGALFDVTATTDPADARNGTTLLLAVPQQETSNADTIDVVRQVRAALSGTPPALGVSGVGPLQLDYQAGVYGNLPYVILVIVVVTFLLLARAFRSLLLPLKAVLLNLLSLAATFGGLVLFWQWGHGSSQVFGIAPTGSITFWLPVMIFAFLFGLSMDYEVFILSRIREEYDHAGNTDAAVITGLGRTGRLVTSAALILFLAFISLASGPQTDIKVFATGLGFGILLDATVVRMLLVPALVSMFGRWNWYMPRALARVLRVPASQSGA</sequence>
<evidence type="ECO:0000313" key="8">
    <source>
        <dbReference type="EMBL" id="MBJ7595815.1"/>
    </source>
</evidence>
<dbReference type="PANTHER" id="PTHR33406:SF13">
    <property type="entry name" value="MEMBRANE PROTEIN YDFJ"/>
    <property type="match status" value="1"/>
</dbReference>
<dbReference type="Gene3D" id="1.20.1640.10">
    <property type="entry name" value="Multidrug efflux transporter AcrB transmembrane domain"/>
    <property type="match status" value="2"/>
</dbReference>
<feature type="transmembrane region" description="Helical" evidence="6">
    <location>
        <begin position="403"/>
        <end position="423"/>
    </location>
</feature>
<keyword evidence="3 6" id="KW-0812">Transmembrane</keyword>
<evidence type="ECO:0000313" key="11">
    <source>
        <dbReference type="Proteomes" id="UP000606991"/>
    </source>
</evidence>
<keyword evidence="2" id="KW-1003">Cell membrane</keyword>
<evidence type="ECO:0000313" key="9">
    <source>
        <dbReference type="EMBL" id="PZR82193.1"/>
    </source>
</evidence>
<dbReference type="PROSITE" id="PS50156">
    <property type="entry name" value="SSD"/>
    <property type="match status" value="1"/>
</dbReference>
<keyword evidence="5 6" id="KW-0472">Membrane</keyword>
<feature type="transmembrane region" description="Helical" evidence="6">
    <location>
        <begin position="173"/>
        <end position="196"/>
    </location>
</feature>
<dbReference type="InterPro" id="IPR000731">
    <property type="entry name" value="SSD"/>
</dbReference>
<dbReference type="Proteomes" id="UP000606991">
    <property type="component" value="Unassembled WGS sequence"/>
</dbReference>
<feature type="transmembrane region" description="Helical" evidence="6">
    <location>
        <begin position="474"/>
        <end position="494"/>
    </location>
</feature>
<protein>
    <submittedName>
        <fullName evidence="9">MMPL family transporter</fullName>
    </submittedName>
</protein>
<accession>A0A2W5ZA74</accession>
<dbReference type="InterPro" id="IPR050545">
    <property type="entry name" value="Mycobact_MmpL"/>
</dbReference>
<feature type="transmembrane region" description="Helical" evidence="6">
    <location>
        <begin position="435"/>
        <end position="454"/>
    </location>
</feature>
<evidence type="ECO:0000256" key="2">
    <source>
        <dbReference type="ARBA" id="ARBA00022475"/>
    </source>
</evidence>
<feature type="domain" description="SSD" evidence="7">
    <location>
        <begin position="113"/>
        <end position="227"/>
    </location>
</feature>
<dbReference type="InterPro" id="IPR004869">
    <property type="entry name" value="MMPL_dom"/>
</dbReference>
<proteinExistence type="predicted"/>
<dbReference type="SUPFAM" id="SSF82866">
    <property type="entry name" value="Multidrug efflux transporter AcrB transmembrane domain"/>
    <property type="match status" value="2"/>
</dbReference>
<dbReference type="GO" id="GO:0005886">
    <property type="term" value="C:plasma membrane"/>
    <property type="evidence" value="ECO:0007669"/>
    <property type="project" value="UniProtKB-SubCell"/>
</dbReference>
<dbReference type="Proteomes" id="UP000248724">
    <property type="component" value="Unassembled WGS sequence"/>
</dbReference>
<comment type="subcellular location">
    <subcellularLocation>
        <location evidence="1">Cell membrane</location>
        <topology evidence="1">Multi-pass membrane protein</topology>
    </subcellularLocation>
</comment>
<dbReference type="RefSeq" id="WP_337313276.1">
    <property type="nucleotide sequence ID" value="NZ_JAEKNS010000134.1"/>
</dbReference>
<dbReference type="EMBL" id="JAEKNS010000134">
    <property type="protein sequence ID" value="MBJ7595815.1"/>
    <property type="molecule type" value="Genomic_DNA"/>
</dbReference>
<dbReference type="AlphaFoldDB" id="A0A2W5ZA74"/>
<evidence type="ECO:0000256" key="3">
    <source>
        <dbReference type="ARBA" id="ARBA00022692"/>
    </source>
</evidence>
<accession>A0A934K4Y4</accession>
<feature type="transmembrane region" description="Helical" evidence="6">
    <location>
        <begin position="553"/>
        <end position="576"/>
    </location>
</feature>